<comment type="caution">
    <text evidence="3">The sequence shown here is derived from an EMBL/GenBank/DDBJ whole genome shotgun (WGS) entry which is preliminary data.</text>
</comment>
<dbReference type="AlphaFoldDB" id="A0A2U1M4R8"/>
<dbReference type="PANTHER" id="PTHR12956:SF27">
    <property type="entry name" value="TRANSMEMBRANE PROTEIN"/>
    <property type="match status" value="1"/>
</dbReference>
<name>A0A2U1M4R8_ARTAN</name>
<evidence type="ECO:0000313" key="3">
    <source>
        <dbReference type="EMBL" id="PWA56249.1"/>
    </source>
</evidence>
<sequence length="314" mass="35943">MLPERRGVIVGSDVNKGADHNSDHGLRAVRRSRRFGRRRLLFWLFSFAAICSICIAVFGFKVFFHGVEDHQSIPTLTSVKEILTSVEDVPVEPETMDPPKKKPPRGRFYPCKVELRDSVNELVEPKVFGKFVNFSLNYVAREDRPSLEHPITPRFGGHQTLEEREQSFHAANQTIHCGFVEGSEGSPSTGFDLDKEDKMYMNTCTVVVSSCIFGSSDFLRRPTSKLTPKNPFQVVRITDVPEGSFIIRAHTPMSNLFSCLWFNEVDRFTSRDQLSFGYTFLKLKTTNPDKPLVLHMFKDCERRAITKLFHHRNP</sequence>
<organism evidence="3 4">
    <name type="scientific">Artemisia annua</name>
    <name type="common">Sweet wormwood</name>
    <dbReference type="NCBI Taxonomy" id="35608"/>
    <lineage>
        <taxon>Eukaryota</taxon>
        <taxon>Viridiplantae</taxon>
        <taxon>Streptophyta</taxon>
        <taxon>Embryophyta</taxon>
        <taxon>Tracheophyta</taxon>
        <taxon>Spermatophyta</taxon>
        <taxon>Magnoliopsida</taxon>
        <taxon>eudicotyledons</taxon>
        <taxon>Gunneridae</taxon>
        <taxon>Pentapetalae</taxon>
        <taxon>asterids</taxon>
        <taxon>campanulids</taxon>
        <taxon>Asterales</taxon>
        <taxon>Asteraceae</taxon>
        <taxon>Asteroideae</taxon>
        <taxon>Anthemideae</taxon>
        <taxon>Artemisiinae</taxon>
        <taxon>Artemisia</taxon>
    </lineage>
</organism>
<dbReference type="STRING" id="35608.A0A2U1M4R8"/>
<reference evidence="3 4" key="1">
    <citation type="journal article" date="2018" name="Mol. Plant">
        <title>The genome of Artemisia annua provides insight into the evolution of Asteraceae family and artemisinin biosynthesis.</title>
        <authorList>
            <person name="Shen Q."/>
            <person name="Zhang L."/>
            <person name="Liao Z."/>
            <person name="Wang S."/>
            <person name="Yan T."/>
            <person name="Shi P."/>
            <person name="Liu M."/>
            <person name="Fu X."/>
            <person name="Pan Q."/>
            <person name="Wang Y."/>
            <person name="Lv Z."/>
            <person name="Lu X."/>
            <person name="Zhang F."/>
            <person name="Jiang W."/>
            <person name="Ma Y."/>
            <person name="Chen M."/>
            <person name="Hao X."/>
            <person name="Li L."/>
            <person name="Tang Y."/>
            <person name="Lv G."/>
            <person name="Zhou Y."/>
            <person name="Sun X."/>
            <person name="Brodelius P.E."/>
            <person name="Rose J.K.C."/>
            <person name="Tang K."/>
        </authorList>
    </citation>
    <scope>NUCLEOTIDE SEQUENCE [LARGE SCALE GENOMIC DNA]</scope>
    <source>
        <strain evidence="4">cv. Huhao1</strain>
        <tissue evidence="3">Leaf</tissue>
    </source>
</reference>
<gene>
    <name evidence="3" type="ORF">CTI12_AA420200</name>
</gene>
<dbReference type="EMBL" id="PKPP01006521">
    <property type="protein sequence ID" value="PWA56249.1"/>
    <property type="molecule type" value="Genomic_DNA"/>
</dbReference>
<dbReference type="Pfam" id="PF04765">
    <property type="entry name" value="TOD1_MUCI70"/>
    <property type="match status" value="2"/>
</dbReference>
<feature type="domain" description="TOD1/MUCI70 glycosyltransferase-like" evidence="2">
    <location>
        <begin position="234"/>
        <end position="311"/>
    </location>
</feature>
<evidence type="ECO:0000313" key="4">
    <source>
        <dbReference type="Proteomes" id="UP000245207"/>
    </source>
</evidence>
<keyword evidence="1" id="KW-0472">Membrane</keyword>
<dbReference type="Proteomes" id="UP000245207">
    <property type="component" value="Unassembled WGS sequence"/>
</dbReference>
<feature type="domain" description="TOD1/MUCI70 glycosyltransferase-like" evidence="2">
    <location>
        <begin position="136"/>
        <end position="224"/>
    </location>
</feature>
<dbReference type="InterPro" id="IPR048354">
    <property type="entry name" value="TOD1_MUCI70_glycTrfase_dom"/>
</dbReference>
<proteinExistence type="predicted"/>
<keyword evidence="1" id="KW-0812">Transmembrane</keyword>
<evidence type="ECO:0000259" key="2">
    <source>
        <dbReference type="Pfam" id="PF04765"/>
    </source>
</evidence>
<feature type="transmembrane region" description="Helical" evidence="1">
    <location>
        <begin position="40"/>
        <end position="64"/>
    </location>
</feature>
<evidence type="ECO:0000256" key="1">
    <source>
        <dbReference type="SAM" id="Phobius"/>
    </source>
</evidence>
<protein>
    <recommendedName>
        <fullName evidence="2">TOD1/MUCI70 glycosyltransferase-like domain-containing protein</fullName>
    </recommendedName>
</protein>
<keyword evidence="1" id="KW-1133">Transmembrane helix</keyword>
<keyword evidence="4" id="KW-1185">Reference proteome</keyword>
<dbReference type="PANTHER" id="PTHR12956">
    <property type="entry name" value="ALKALINE CERAMIDASE-RELATED"/>
    <property type="match status" value="1"/>
</dbReference>
<accession>A0A2U1M4R8</accession>
<dbReference type="OrthoDB" id="1905162at2759"/>
<dbReference type="InterPro" id="IPR006852">
    <property type="entry name" value="TOD1_MUCI70"/>
</dbReference>